<evidence type="ECO:0000256" key="1">
    <source>
        <dbReference type="SAM" id="Phobius"/>
    </source>
</evidence>
<dbReference type="STRING" id="1230338.MOMA_02195"/>
<keyword evidence="1" id="KW-0472">Membrane</keyword>
<feature type="transmembrane region" description="Helical" evidence="1">
    <location>
        <begin position="75"/>
        <end position="98"/>
    </location>
</feature>
<accession>L2F8G2</accession>
<keyword evidence="1" id="KW-0812">Transmembrane</keyword>
<keyword evidence="1" id="KW-1133">Transmembrane helix</keyword>
<dbReference type="RefSeq" id="WP_009767000.1">
    <property type="nucleotide sequence ID" value="NZ_ANIN01000001.1"/>
</dbReference>
<name>L2F8G2_9GAMM</name>
<organism evidence="2 3">
    <name type="scientific">Moraxella macacae 0408225</name>
    <dbReference type="NCBI Taxonomy" id="1230338"/>
    <lineage>
        <taxon>Bacteria</taxon>
        <taxon>Pseudomonadati</taxon>
        <taxon>Pseudomonadota</taxon>
        <taxon>Gammaproteobacteria</taxon>
        <taxon>Moraxellales</taxon>
        <taxon>Moraxellaceae</taxon>
        <taxon>Moraxella</taxon>
    </lineage>
</organism>
<feature type="transmembrane region" description="Helical" evidence="1">
    <location>
        <begin position="47"/>
        <end position="69"/>
    </location>
</feature>
<keyword evidence="3" id="KW-1185">Reference proteome</keyword>
<protein>
    <submittedName>
        <fullName evidence="2">Uncharacterized protein</fullName>
    </submittedName>
</protein>
<gene>
    <name evidence="2" type="ORF">MOMA_02195</name>
</gene>
<feature type="transmembrane region" description="Helical" evidence="1">
    <location>
        <begin position="19"/>
        <end position="35"/>
    </location>
</feature>
<evidence type="ECO:0000313" key="2">
    <source>
        <dbReference type="EMBL" id="ELA09180.1"/>
    </source>
</evidence>
<evidence type="ECO:0000313" key="3">
    <source>
        <dbReference type="Proteomes" id="UP000023795"/>
    </source>
</evidence>
<dbReference type="Proteomes" id="UP000023795">
    <property type="component" value="Unassembled WGS sequence"/>
</dbReference>
<reference evidence="2 3" key="1">
    <citation type="journal article" date="2013" name="Genome Announc.">
        <title>Genome Sequence of Moraxella macacae 0408225, a Novel Bacterial Species Isolated from a Cynomolgus Macaque with Epistaxis.</title>
        <authorList>
            <person name="Ladner J.T."/>
            <person name="Whitehouse C.A."/>
            <person name="Koroleva G.I."/>
            <person name="Palacios G.F."/>
        </authorList>
    </citation>
    <scope>NUCLEOTIDE SEQUENCE [LARGE SCALE GENOMIC DNA]</scope>
    <source>
        <strain evidence="2 3">0408225</strain>
    </source>
</reference>
<comment type="caution">
    <text evidence="2">The sequence shown here is derived from an EMBL/GenBank/DDBJ whole genome shotgun (WGS) entry which is preliminary data.</text>
</comment>
<dbReference type="EMBL" id="ANIN01000001">
    <property type="protein sequence ID" value="ELA09180.1"/>
    <property type="molecule type" value="Genomic_DNA"/>
</dbReference>
<sequence length="118" mass="13362">MEKPWFSKSLLETYKFSQISKYIGLAGLLISLTYISNNDDLTINQKYFQVFTNILGYSLIAYIGNAIMLATPLSIGIILSVIMALTIATSIILINDLYGFNIIIYKNKYNIRSVVYKT</sequence>
<proteinExistence type="predicted"/>
<dbReference type="AlphaFoldDB" id="L2F8G2"/>